<dbReference type="AlphaFoldDB" id="A0A5J4IYR8"/>
<sequence length="74" mass="7635">MKTFSSILIIVTTLLASCGSDDSRSCTTCTSDQTIPFTICEESNGNASINGENTGVVYATYIDGLITAGATCGE</sequence>
<dbReference type="Proteomes" id="UP000326509">
    <property type="component" value="Unassembled WGS sequence"/>
</dbReference>
<dbReference type="EMBL" id="BKCG01000001">
    <property type="protein sequence ID" value="GER58623.1"/>
    <property type="molecule type" value="Genomic_DNA"/>
</dbReference>
<evidence type="ECO:0000313" key="2">
    <source>
        <dbReference type="Proteomes" id="UP000326509"/>
    </source>
</evidence>
<proteinExistence type="predicted"/>
<protein>
    <submittedName>
        <fullName evidence="1">Uncharacterized protein</fullName>
    </submittedName>
</protein>
<reference evidence="1 2" key="1">
    <citation type="submission" date="2019-08" db="EMBL/GenBank/DDBJ databases">
        <title>Draft genome sequence of Ulvibacter marinus type strain NBRC 109484.</title>
        <authorList>
            <person name="Kawano K."/>
            <person name="Ushijima N."/>
            <person name="Kihara M."/>
            <person name="Itoh H."/>
        </authorList>
    </citation>
    <scope>NUCLEOTIDE SEQUENCE [LARGE SCALE GENOMIC DNA]</scope>
    <source>
        <strain evidence="1 2">NBRC 109484</strain>
    </source>
</reference>
<gene>
    <name evidence="1" type="ORF">ULMA_07310</name>
</gene>
<organism evidence="1 2">
    <name type="scientific">Patiriisocius marinus</name>
    <dbReference type="NCBI Taxonomy" id="1397112"/>
    <lineage>
        <taxon>Bacteria</taxon>
        <taxon>Pseudomonadati</taxon>
        <taxon>Bacteroidota</taxon>
        <taxon>Flavobacteriia</taxon>
        <taxon>Flavobacteriales</taxon>
        <taxon>Flavobacteriaceae</taxon>
        <taxon>Patiriisocius</taxon>
    </lineage>
</organism>
<comment type="caution">
    <text evidence="1">The sequence shown here is derived from an EMBL/GenBank/DDBJ whole genome shotgun (WGS) entry which is preliminary data.</text>
</comment>
<dbReference type="RefSeq" id="WP_151672690.1">
    <property type="nucleotide sequence ID" value="NZ_BKCG01000001.1"/>
</dbReference>
<dbReference type="OrthoDB" id="1452676at2"/>
<keyword evidence="2" id="KW-1185">Reference proteome</keyword>
<accession>A0A5J4IYR8</accession>
<dbReference type="PROSITE" id="PS51257">
    <property type="entry name" value="PROKAR_LIPOPROTEIN"/>
    <property type="match status" value="1"/>
</dbReference>
<evidence type="ECO:0000313" key="1">
    <source>
        <dbReference type="EMBL" id="GER58623.1"/>
    </source>
</evidence>
<name>A0A5J4IYR8_9FLAO</name>